<dbReference type="AlphaFoldDB" id="A0A939BPU6"/>
<dbReference type="Proteomes" id="UP000774000">
    <property type="component" value="Unassembled WGS sequence"/>
</dbReference>
<evidence type="ECO:0000313" key="2">
    <source>
        <dbReference type="EMBL" id="MBM7557497.1"/>
    </source>
</evidence>
<reference evidence="2" key="1">
    <citation type="submission" date="2021-01" db="EMBL/GenBank/DDBJ databases">
        <title>Genomic Encyclopedia of Type Strains, Phase IV (KMG-IV): sequencing the most valuable type-strain genomes for metagenomic binning, comparative biology and taxonomic classification.</title>
        <authorList>
            <person name="Goeker M."/>
        </authorList>
    </citation>
    <scope>NUCLEOTIDE SEQUENCE</scope>
    <source>
        <strain evidence="2">DSM 23230</strain>
    </source>
</reference>
<name>A0A939BPU6_9FIRM</name>
<proteinExistence type="predicted"/>
<comment type="caution">
    <text evidence="2">The sequence shown here is derived from an EMBL/GenBank/DDBJ whole genome shotgun (WGS) entry which is preliminary data.</text>
</comment>
<dbReference type="EMBL" id="JAFBDQ010000013">
    <property type="protein sequence ID" value="MBM7557497.1"/>
    <property type="molecule type" value="Genomic_DNA"/>
</dbReference>
<evidence type="ECO:0000256" key="1">
    <source>
        <dbReference type="SAM" id="MobiDB-lite"/>
    </source>
</evidence>
<accession>A0A939BPU6</accession>
<keyword evidence="3" id="KW-1185">Reference proteome</keyword>
<dbReference type="RefSeq" id="WP_204702245.1">
    <property type="nucleotide sequence ID" value="NZ_JAFBDQ010000013.1"/>
</dbReference>
<organism evidence="2 3">
    <name type="scientific">Halanaerobacter jeridensis</name>
    <dbReference type="NCBI Taxonomy" id="706427"/>
    <lineage>
        <taxon>Bacteria</taxon>
        <taxon>Bacillati</taxon>
        <taxon>Bacillota</taxon>
        <taxon>Clostridia</taxon>
        <taxon>Halanaerobiales</taxon>
        <taxon>Halobacteroidaceae</taxon>
        <taxon>Halanaerobacter</taxon>
    </lineage>
</organism>
<sequence length="93" mass="10648">MVEEDFSNEEEGTEQQEGNSSREQGIIPNGFIDQELLLLLFILLIFFSKRDIFSEHLQFLNQQANNVKTYLEAADATLQALDQASQMPKQILN</sequence>
<feature type="compositionally biased region" description="Acidic residues" evidence="1">
    <location>
        <begin position="1"/>
        <end position="14"/>
    </location>
</feature>
<gene>
    <name evidence="2" type="ORF">JOC47_002363</name>
</gene>
<feature type="region of interest" description="Disordered" evidence="1">
    <location>
        <begin position="1"/>
        <end position="26"/>
    </location>
</feature>
<evidence type="ECO:0000313" key="3">
    <source>
        <dbReference type="Proteomes" id="UP000774000"/>
    </source>
</evidence>
<protein>
    <submittedName>
        <fullName evidence="2">Uncharacterized protein</fullName>
    </submittedName>
</protein>